<name>A0A9D3Y8E8_DREPO</name>
<accession>A0A9D3Y8E8</accession>
<dbReference type="EMBL" id="JAIWYP010000016">
    <property type="protein sequence ID" value="KAH3695480.1"/>
    <property type="molecule type" value="Genomic_DNA"/>
</dbReference>
<protein>
    <submittedName>
        <fullName evidence="1">Uncharacterized protein</fullName>
    </submittedName>
</protein>
<dbReference type="Pfam" id="PF10300">
    <property type="entry name" value="Iml2-TPR_39"/>
    <property type="match status" value="1"/>
</dbReference>
<keyword evidence="2" id="KW-1185">Reference proteome</keyword>
<organism evidence="1 2">
    <name type="scientific">Dreissena polymorpha</name>
    <name type="common">Zebra mussel</name>
    <name type="synonym">Mytilus polymorpha</name>
    <dbReference type="NCBI Taxonomy" id="45954"/>
    <lineage>
        <taxon>Eukaryota</taxon>
        <taxon>Metazoa</taxon>
        <taxon>Spiralia</taxon>
        <taxon>Lophotrochozoa</taxon>
        <taxon>Mollusca</taxon>
        <taxon>Bivalvia</taxon>
        <taxon>Autobranchia</taxon>
        <taxon>Heteroconchia</taxon>
        <taxon>Euheterodonta</taxon>
        <taxon>Imparidentia</taxon>
        <taxon>Neoheterodontei</taxon>
        <taxon>Myida</taxon>
        <taxon>Dreissenoidea</taxon>
        <taxon>Dreissenidae</taxon>
        <taxon>Dreissena</taxon>
    </lineage>
</organism>
<sequence>MGMKYAEILCKESRWSKATYTYQKAAFLMMCGDQTQESKDHLQFLMRHVYMYSVYEPRSGKMGLNACV</sequence>
<evidence type="ECO:0000313" key="1">
    <source>
        <dbReference type="EMBL" id="KAH3695480.1"/>
    </source>
</evidence>
<dbReference type="InterPro" id="IPR019412">
    <property type="entry name" value="IML2/TPR_39"/>
</dbReference>
<reference evidence="1" key="1">
    <citation type="journal article" date="2019" name="bioRxiv">
        <title>The Genome of the Zebra Mussel, Dreissena polymorpha: A Resource for Invasive Species Research.</title>
        <authorList>
            <person name="McCartney M.A."/>
            <person name="Auch B."/>
            <person name="Kono T."/>
            <person name="Mallez S."/>
            <person name="Zhang Y."/>
            <person name="Obille A."/>
            <person name="Becker A."/>
            <person name="Abrahante J.E."/>
            <person name="Garbe J."/>
            <person name="Badalamenti J.P."/>
            <person name="Herman A."/>
            <person name="Mangelson H."/>
            <person name="Liachko I."/>
            <person name="Sullivan S."/>
            <person name="Sone E.D."/>
            <person name="Koren S."/>
            <person name="Silverstein K.A.T."/>
            <person name="Beckman K.B."/>
            <person name="Gohl D.M."/>
        </authorList>
    </citation>
    <scope>NUCLEOTIDE SEQUENCE</scope>
    <source>
        <strain evidence="1">Duluth1</strain>
        <tissue evidence="1">Whole animal</tissue>
    </source>
</reference>
<reference evidence="1" key="2">
    <citation type="submission" date="2020-11" db="EMBL/GenBank/DDBJ databases">
        <authorList>
            <person name="McCartney M.A."/>
            <person name="Auch B."/>
            <person name="Kono T."/>
            <person name="Mallez S."/>
            <person name="Becker A."/>
            <person name="Gohl D.M."/>
            <person name="Silverstein K.A.T."/>
            <person name="Koren S."/>
            <person name="Bechman K.B."/>
            <person name="Herman A."/>
            <person name="Abrahante J.E."/>
            <person name="Garbe J."/>
        </authorList>
    </citation>
    <scope>NUCLEOTIDE SEQUENCE</scope>
    <source>
        <strain evidence="1">Duluth1</strain>
        <tissue evidence="1">Whole animal</tissue>
    </source>
</reference>
<dbReference type="Proteomes" id="UP000828390">
    <property type="component" value="Unassembled WGS sequence"/>
</dbReference>
<comment type="caution">
    <text evidence="1">The sequence shown here is derived from an EMBL/GenBank/DDBJ whole genome shotgun (WGS) entry which is preliminary data.</text>
</comment>
<dbReference type="AlphaFoldDB" id="A0A9D3Y8E8"/>
<proteinExistence type="predicted"/>
<evidence type="ECO:0000313" key="2">
    <source>
        <dbReference type="Proteomes" id="UP000828390"/>
    </source>
</evidence>
<gene>
    <name evidence="1" type="ORF">DPMN_082940</name>
</gene>